<feature type="non-terminal residue" evidence="9">
    <location>
        <position position="1291"/>
    </location>
</feature>
<dbReference type="EMBL" id="BTSX01000005">
    <property type="protein sequence ID" value="GMT02398.1"/>
    <property type="molecule type" value="Genomic_DNA"/>
</dbReference>
<keyword evidence="6 7" id="KW-0472">Membrane</keyword>
<dbReference type="InterPro" id="IPR026082">
    <property type="entry name" value="ABCA"/>
</dbReference>
<dbReference type="SMART" id="SM00382">
    <property type="entry name" value="AAA"/>
    <property type="match status" value="1"/>
</dbReference>
<dbReference type="InterPro" id="IPR017871">
    <property type="entry name" value="ABC_transporter-like_CS"/>
</dbReference>
<dbReference type="GO" id="GO:0016887">
    <property type="term" value="F:ATP hydrolysis activity"/>
    <property type="evidence" value="ECO:0007669"/>
    <property type="project" value="InterPro"/>
</dbReference>
<dbReference type="InterPro" id="IPR003593">
    <property type="entry name" value="AAA+_ATPase"/>
</dbReference>
<feature type="transmembrane region" description="Helical" evidence="7">
    <location>
        <begin position="172"/>
        <end position="195"/>
    </location>
</feature>
<evidence type="ECO:0000256" key="2">
    <source>
        <dbReference type="ARBA" id="ARBA00022692"/>
    </source>
</evidence>
<dbReference type="InterPro" id="IPR013525">
    <property type="entry name" value="ABC2_TM"/>
</dbReference>
<evidence type="ECO:0000256" key="1">
    <source>
        <dbReference type="ARBA" id="ARBA00004141"/>
    </source>
</evidence>
<keyword evidence="5 7" id="KW-1133">Transmembrane helix</keyword>
<feature type="non-terminal residue" evidence="9">
    <location>
        <position position="1"/>
    </location>
</feature>
<feature type="transmembrane region" description="Helical" evidence="7">
    <location>
        <begin position="249"/>
        <end position="270"/>
    </location>
</feature>
<dbReference type="InterPro" id="IPR027417">
    <property type="entry name" value="P-loop_NTPase"/>
</dbReference>
<organism evidence="9 10">
    <name type="scientific">Pristionchus entomophagus</name>
    <dbReference type="NCBI Taxonomy" id="358040"/>
    <lineage>
        <taxon>Eukaryota</taxon>
        <taxon>Metazoa</taxon>
        <taxon>Ecdysozoa</taxon>
        <taxon>Nematoda</taxon>
        <taxon>Chromadorea</taxon>
        <taxon>Rhabditida</taxon>
        <taxon>Rhabditina</taxon>
        <taxon>Diplogasteromorpha</taxon>
        <taxon>Diplogasteroidea</taxon>
        <taxon>Neodiplogasteridae</taxon>
        <taxon>Pristionchus</taxon>
    </lineage>
</organism>
<feature type="domain" description="ABC transporter" evidence="8">
    <location>
        <begin position="444"/>
        <end position="674"/>
    </location>
</feature>
<evidence type="ECO:0000256" key="5">
    <source>
        <dbReference type="ARBA" id="ARBA00022989"/>
    </source>
</evidence>
<dbReference type="FunFam" id="3.40.50.300:FF:002832">
    <property type="entry name" value="ABC Transporter family"/>
    <property type="match status" value="1"/>
</dbReference>
<keyword evidence="4" id="KW-0067">ATP-binding</keyword>
<evidence type="ECO:0000259" key="8">
    <source>
        <dbReference type="PROSITE" id="PS50893"/>
    </source>
</evidence>
<evidence type="ECO:0000256" key="4">
    <source>
        <dbReference type="ARBA" id="ARBA00022840"/>
    </source>
</evidence>
<evidence type="ECO:0000256" key="7">
    <source>
        <dbReference type="SAM" id="Phobius"/>
    </source>
</evidence>
<name>A0AAV5U7F5_9BILA</name>
<dbReference type="GO" id="GO:0005319">
    <property type="term" value="F:lipid transporter activity"/>
    <property type="evidence" value="ECO:0007669"/>
    <property type="project" value="TreeGrafter"/>
</dbReference>
<feature type="transmembrane region" description="Helical" evidence="7">
    <location>
        <begin position="277"/>
        <end position="297"/>
    </location>
</feature>
<feature type="transmembrane region" description="Helical" evidence="7">
    <location>
        <begin position="216"/>
        <end position="237"/>
    </location>
</feature>
<dbReference type="CDD" id="cd03263">
    <property type="entry name" value="ABC_subfamily_A"/>
    <property type="match status" value="1"/>
</dbReference>
<dbReference type="Pfam" id="PF00005">
    <property type="entry name" value="ABC_tran"/>
    <property type="match status" value="1"/>
</dbReference>
<keyword evidence="2 7" id="KW-0812">Transmembrane</keyword>
<comment type="subcellular location">
    <subcellularLocation>
        <location evidence="1">Membrane</location>
        <topology evidence="1">Multi-pass membrane protein</topology>
    </subcellularLocation>
</comment>
<dbReference type="Pfam" id="PF12698">
    <property type="entry name" value="ABC2_membrane_3"/>
    <property type="match status" value="2"/>
</dbReference>
<evidence type="ECO:0000256" key="6">
    <source>
        <dbReference type="ARBA" id="ARBA00023136"/>
    </source>
</evidence>
<proteinExistence type="predicted"/>
<feature type="transmembrane region" description="Helical" evidence="7">
    <location>
        <begin position="309"/>
        <end position="328"/>
    </location>
</feature>
<dbReference type="GO" id="GO:0005524">
    <property type="term" value="F:ATP binding"/>
    <property type="evidence" value="ECO:0007669"/>
    <property type="project" value="UniProtKB-KW"/>
</dbReference>
<accession>A0AAV5U7F5</accession>
<dbReference type="PANTHER" id="PTHR19229:SF260">
    <property type="entry name" value="ABC TRANSPORTER DOMAIN-CONTAINING PROTEIN"/>
    <property type="match status" value="1"/>
</dbReference>
<dbReference type="PANTHER" id="PTHR19229">
    <property type="entry name" value="ATP-BINDING CASSETTE TRANSPORTER SUBFAMILY A ABCA"/>
    <property type="match status" value="1"/>
</dbReference>
<reference evidence="9" key="1">
    <citation type="submission" date="2023-10" db="EMBL/GenBank/DDBJ databases">
        <title>Genome assembly of Pristionchus species.</title>
        <authorList>
            <person name="Yoshida K."/>
            <person name="Sommer R.J."/>
        </authorList>
    </citation>
    <scope>NUCLEOTIDE SEQUENCE</scope>
    <source>
        <strain evidence="9">RS0144</strain>
    </source>
</reference>
<dbReference type="PROSITE" id="PS50893">
    <property type="entry name" value="ABC_TRANSPORTER_2"/>
    <property type="match status" value="1"/>
</dbReference>
<gene>
    <name evidence="9" type="ORF">PENTCL1PPCAC_24572</name>
</gene>
<evidence type="ECO:0000313" key="9">
    <source>
        <dbReference type="EMBL" id="GMT02398.1"/>
    </source>
</evidence>
<dbReference type="GO" id="GO:0140359">
    <property type="term" value="F:ABC-type transporter activity"/>
    <property type="evidence" value="ECO:0007669"/>
    <property type="project" value="InterPro"/>
</dbReference>
<dbReference type="PROSITE" id="PS00211">
    <property type="entry name" value="ABC_TRANSPORTER_1"/>
    <property type="match status" value="1"/>
</dbReference>
<dbReference type="GO" id="GO:0016020">
    <property type="term" value="C:membrane"/>
    <property type="evidence" value="ECO:0007669"/>
    <property type="project" value="UniProtKB-SubCell"/>
</dbReference>
<keyword evidence="10" id="KW-1185">Reference proteome</keyword>
<keyword evidence="3" id="KW-0547">Nucleotide-binding</keyword>
<feature type="transmembrane region" description="Helical" evidence="7">
    <location>
        <begin position="349"/>
        <end position="372"/>
    </location>
</feature>
<dbReference type="SUPFAM" id="SSF52540">
    <property type="entry name" value="P-loop containing nucleoside triphosphate hydrolases"/>
    <property type="match status" value="1"/>
</dbReference>
<feature type="transmembrane region" description="Helical" evidence="7">
    <location>
        <begin position="1239"/>
        <end position="1261"/>
    </location>
</feature>
<evidence type="ECO:0000256" key="3">
    <source>
        <dbReference type="ARBA" id="ARBA00022741"/>
    </source>
</evidence>
<protein>
    <recommendedName>
        <fullName evidence="8">ABC transporter domain-containing protein</fullName>
    </recommendedName>
</protein>
<sequence>LDHAVGVIFAPSSDPASLGAMMKGAAESATDAMKCTLIDRIVPVANESAMESIAMCLQRRHQYYSGILLSDVTNSTSAVPTVVTYTIRHQASMVDGTTSVADSAGNIRSRDTPFLDLKYTTFGFSYLQEAVEKALREMIAADGNGKAVDDIGAYSQQEPYPCYAKDTFNVTMFLAMFVVLSWMIPSALLVKNIVYEKEQRLKELMRIMGLGDSIHFLSWALISLVLNTLSVVVISVLLKWGAILPECDISLLLSFFILFTLASIAQSLLLSTFFSNANIATACTAVVVFLCFYPFQLSVQMRSSVITKISLLFPQTAMGFGMTMIAMGDDDGEAKWRTIDQLRLADFHISLSEIMVALAVDTVLFCILAWYISAVHPGVHGVSQPWYFFCQPSYWFAQDYGEESDNFVGVVREVAVLVTVTPHRSETPQSDRVERDPVDAKMTVAIRGLEKIYPSGMKALDGLDLRLYEGQITGLLGHNGAGKTTTMSMLCGLFSPSGGTATVYGRDLRKEMRAVRDTLGVCPQHNVLFDVLTVREQLYFYAALKGVADENLENEVTEVIESTGLGEKTECRSGSLSGGQKRRLCIGIALIGGSRFVIMDEPTAGVDVNSRKSIWKLLMKHKTERTILLSTHHMDEADMLSDRIALLSEGKLSALGSSVFLKNRFGQHTTLTCIKRDRRLNYTQAIDEICKLYEKLPVTLADESEEELTFHLPISSDSQVLEEFFRLFDERLSVWNLTEYGISAPTLQDIFVSLAPQSDLKLTKVEDEGCMAKVFSCLKGGKTSIRASEQQTELVRDATNTGGSDTPDVCETATPLKEGPRKSRHARALLSARAHYTSRSLLTLFFEMLAPIMLLLLCELYAKYVNKIDEKGPRMKTQPPMFLMPSLYGNDSNHYLSLWDQSPEGVGAKLAEMLLEFPGLGTRCVPDGPQWERSTDPTCSYLIKEGLHGFEEACWMPIATSDATKVYGKDDMAKSSQTYRMMTKDKGLPPLCCSNDTRYPCLEKVEDGGTLSMASLLRDRQNETSYSINQTCGATSDLYWDCTQLDYPMEELMYQHARTSDFQYDLSFRNLSQFRLITQFALPAGEQANKTYAFTGGLSLGHINDKAPTNIEKRKSGWRVMREVMRSQAAVMGLDFTSIPTPNTTISDFARGITMDSFMDRVIGAMETRESVKLWFNNKRWASLPIYTNILTNAMLRLAHQRNGKSLATFKQGIVGVNHPMNSTLEDSFDQSSIQKVTLFRVVLLVLVLSVIPAGYSVFLVEERVSHSFHLQLVSGLSRKMYWAMTYIFDM</sequence>
<dbReference type="InterPro" id="IPR003439">
    <property type="entry name" value="ABC_transporter-like_ATP-bd"/>
</dbReference>
<dbReference type="Proteomes" id="UP001432027">
    <property type="component" value="Unassembled WGS sequence"/>
</dbReference>
<comment type="caution">
    <text evidence="9">The sequence shown here is derived from an EMBL/GenBank/DDBJ whole genome shotgun (WGS) entry which is preliminary data.</text>
</comment>
<dbReference type="Gene3D" id="3.40.50.300">
    <property type="entry name" value="P-loop containing nucleotide triphosphate hydrolases"/>
    <property type="match status" value="1"/>
</dbReference>
<evidence type="ECO:0000313" key="10">
    <source>
        <dbReference type="Proteomes" id="UP001432027"/>
    </source>
</evidence>